<accession>A0ACC0CC81</accession>
<keyword evidence="2" id="KW-1185">Reference proteome</keyword>
<evidence type="ECO:0000313" key="1">
    <source>
        <dbReference type="EMBL" id="KAI5682452.1"/>
    </source>
</evidence>
<proteinExistence type="predicted"/>
<organism evidence="1 2">
    <name type="scientific">Catharanthus roseus</name>
    <name type="common">Madagascar periwinkle</name>
    <name type="synonym">Vinca rosea</name>
    <dbReference type="NCBI Taxonomy" id="4058"/>
    <lineage>
        <taxon>Eukaryota</taxon>
        <taxon>Viridiplantae</taxon>
        <taxon>Streptophyta</taxon>
        <taxon>Embryophyta</taxon>
        <taxon>Tracheophyta</taxon>
        <taxon>Spermatophyta</taxon>
        <taxon>Magnoliopsida</taxon>
        <taxon>eudicotyledons</taxon>
        <taxon>Gunneridae</taxon>
        <taxon>Pentapetalae</taxon>
        <taxon>asterids</taxon>
        <taxon>lamiids</taxon>
        <taxon>Gentianales</taxon>
        <taxon>Apocynaceae</taxon>
        <taxon>Rauvolfioideae</taxon>
        <taxon>Vinceae</taxon>
        <taxon>Catharanthinae</taxon>
        <taxon>Catharanthus</taxon>
    </lineage>
</organism>
<protein>
    <submittedName>
        <fullName evidence="1">Uncharacterized protein</fullName>
    </submittedName>
</protein>
<gene>
    <name evidence="1" type="ORF">M9H77_03680</name>
</gene>
<dbReference type="Proteomes" id="UP001060085">
    <property type="component" value="Linkage Group LG01"/>
</dbReference>
<comment type="caution">
    <text evidence="1">The sequence shown here is derived from an EMBL/GenBank/DDBJ whole genome shotgun (WGS) entry which is preliminary data.</text>
</comment>
<sequence length="198" mass="23205">MGLKDTINNNNKESNQNRARAMIFFRHHLHEALKAEYLTVKGLLILWNSLKEKFDHLKLLHLRLQDYKSINEYNSAMFRISSQMKLYGEKITKEDMLEKMFSTFHALNILLQQQYREKVAEQNNELLMKNHETRPTSSVPIPEVNTARINNNNHERGRGRGRRYGCGSKYMTSVKHEEICYRCGIEGIGDVPIVRPNI</sequence>
<name>A0ACC0CC81_CATRO</name>
<reference evidence="2" key="1">
    <citation type="journal article" date="2023" name="Nat. Plants">
        <title>Single-cell RNA sequencing provides a high-resolution roadmap for understanding the multicellular compartmentation of specialized metabolism.</title>
        <authorList>
            <person name="Sun S."/>
            <person name="Shen X."/>
            <person name="Li Y."/>
            <person name="Li Y."/>
            <person name="Wang S."/>
            <person name="Li R."/>
            <person name="Zhang H."/>
            <person name="Shen G."/>
            <person name="Guo B."/>
            <person name="Wei J."/>
            <person name="Xu J."/>
            <person name="St-Pierre B."/>
            <person name="Chen S."/>
            <person name="Sun C."/>
        </authorList>
    </citation>
    <scope>NUCLEOTIDE SEQUENCE [LARGE SCALE GENOMIC DNA]</scope>
</reference>
<evidence type="ECO:0000313" key="2">
    <source>
        <dbReference type="Proteomes" id="UP001060085"/>
    </source>
</evidence>
<dbReference type="EMBL" id="CM044701">
    <property type="protein sequence ID" value="KAI5682452.1"/>
    <property type="molecule type" value="Genomic_DNA"/>
</dbReference>